<protein>
    <submittedName>
        <fullName evidence="1">Kinase</fullName>
    </submittedName>
</protein>
<gene>
    <name evidence="1" type="ORF">E6C55_24375</name>
</gene>
<evidence type="ECO:0000313" key="2">
    <source>
        <dbReference type="Proteomes" id="UP000310636"/>
    </source>
</evidence>
<dbReference type="SUPFAM" id="SSF56112">
    <property type="entry name" value="Protein kinase-like (PK-like)"/>
    <property type="match status" value="1"/>
</dbReference>
<dbReference type="InterPro" id="IPR011009">
    <property type="entry name" value="Kinase-like_dom_sf"/>
</dbReference>
<accession>A0A4S4BQ77</accession>
<dbReference type="AlphaFoldDB" id="A0A4S4BQ77"/>
<dbReference type="Pfam" id="PF04655">
    <property type="entry name" value="APH_6_hur"/>
    <property type="match status" value="1"/>
</dbReference>
<organism evidence="1 2">
    <name type="scientific">Cohnella fermenti</name>
    <dbReference type="NCBI Taxonomy" id="2565925"/>
    <lineage>
        <taxon>Bacteria</taxon>
        <taxon>Bacillati</taxon>
        <taxon>Bacillota</taxon>
        <taxon>Bacilli</taxon>
        <taxon>Bacillales</taxon>
        <taxon>Paenibacillaceae</taxon>
        <taxon>Cohnella</taxon>
    </lineage>
</organism>
<comment type="caution">
    <text evidence="1">The sequence shown here is derived from an EMBL/GenBank/DDBJ whole genome shotgun (WGS) entry which is preliminary data.</text>
</comment>
<keyword evidence="1" id="KW-0808">Transferase</keyword>
<dbReference type="OrthoDB" id="179394at2"/>
<proteinExistence type="predicted"/>
<dbReference type="EMBL" id="SSOB01000038">
    <property type="protein sequence ID" value="THF74748.1"/>
    <property type="molecule type" value="Genomic_DNA"/>
</dbReference>
<keyword evidence="1" id="KW-0418">Kinase</keyword>
<reference evidence="1 2" key="1">
    <citation type="submission" date="2019-04" db="EMBL/GenBank/DDBJ databases">
        <title>Cohnella sp. nov. isolated from preserved vegetables.</title>
        <authorList>
            <person name="Lin S.-Y."/>
            <person name="Hung M.-H."/>
            <person name="Young C.-C."/>
        </authorList>
    </citation>
    <scope>NUCLEOTIDE SEQUENCE [LARGE SCALE GENOMIC DNA]</scope>
    <source>
        <strain evidence="1 2">CC-MHH1044</strain>
    </source>
</reference>
<keyword evidence="2" id="KW-1185">Reference proteome</keyword>
<dbReference type="InterPro" id="IPR006748">
    <property type="entry name" value="NH2Glyco/OHUrea_AB-resist_kin"/>
</dbReference>
<dbReference type="Proteomes" id="UP000310636">
    <property type="component" value="Unassembled WGS sequence"/>
</dbReference>
<name>A0A4S4BQ77_9BACL</name>
<evidence type="ECO:0000313" key="1">
    <source>
        <dbReference type="EMBL" id="THF74748.1"/>
    </source>
</evidence>
<dbReference type="GO" id="GO:0016773">
    <property type="term" value="F:phosphotransferase activity, alcohol group as acceptor"/>
    <property type="evidence" value="ECO:0007669"/>
    <property type="project" value="InterPro"/>
</dbReference>
<dbReference type="GO" id="GO:0019748">
    <property type="term" value="P:secondary metabolic process"/>
    <property type="evidence" value="ECO:0007669"/>
    <property type="project" value="InterPro"/>
</dbReference>
<sequence length="326" mass="35656">MINSGKPKQSCRKGVWRMTKVPEALASTIKQVHGEAGERWLAGFGELIAYCEERWGLKLLPSDYPLSFNYVAPAELPGGQGAVLKLRVPEDPELPLETEALRLFSGRGGARLLDAVPERGILVLARLAPGLTLKTVKDDLAAVRIAAGLLRSLRIPAPQGGPFPSTEQWAKGLGRLRSRHDGGTGPIPEELVRRAEEGFEQLHRTMDKPLLLHGDLHHDNILSDGTGWSAIDPKGVVGELAYGAVPFLLNNLPDRDPEAAVRLIRTRVPLFAAELSVRSARLVAWTFCHQVLSAAWSLEDGSGDIRTQVAQAWELLSLWRNDSFSV</sequence>
<dbReference type="GO" id="GO:0016301">
    <property type="term" value="F:kinase activity"/>
    <property type="evidence" value="ECO:0007669"/>
    <property type="project" value="UniProtKB-KW"/>
</dbReference>